<dbReference type="Proteomes" id="UP000184139">
    <property type="component" value="Unassembled WGS sequence"/>
</dbReference>
<proteinExistence type="predicted"/>
<keyword evidence="6" id="KW-1185">Reference proteome</keyword>
<evidence type="ECO:0000313" key="5">
    <source>
        <dbReference type="EMBL" id="SHH85519.1"/>
    </source>
</evidence>
<evidence type="ECO:0000256" key="1">
    <source>
        <dbReference type="PIRSR" id="PIRSR601310-1"/>
    </source>
</evidence>
<gene>
    <name evidence="5" type="ORF">SAMN02745124_02233</name>
</gene>
<dbReference type="STRING" id="1121409.SAMN02745124_02233"/>
<protein>
    <submittedName>
        <fullName evidence="5">Histidine triad (HIT) family protein</fullName>
    </submittedName>
</protein>
<evidence type="ECO:0000256" key="3">
    <source>
        <dbReference type="PROSITE-ProRule" id="PRU00464"/>
    </source>
</evidence>
<dbReference type="Gene3D" id="3.30.428.10">
    <property type="entry name" value="HIT-like"/>
    <property type="match status" value="1"/>
</dbReference>
<dbReference type="CDD" id="cd01276">
    <property type="entry name" value="PKCI_related"/>
    <property type="match status" value="1"/>
</dbReference>
<dbReference type="InterPro" id="IPR036265">
    <property type="entry name" value="HIT-like_sf"/>
</dbReference>
<reference evidence="5 6" key="1">
    <citation type="submission" date="2016-11" db="EMBL/GenBank/DDBJ databases">
        <authorList>
            <person name="Jaros S."/>
            <person name="Januszkiewicz K."/>
            <person name="Wedrychowicz H."/>
        </authorList>
    </citation>
    <scope>NUCLEOTIDE SEQUENCE [LARGE SCALE GENOMIC DNA]</scope>
    <source>
        <strain evidence="5 6">DSM 9705</strain>
    </source>
</reference>
<feature type="active site" description="Tele-AMP-histidine intermediate" evidence="1">
    <location>
        <position position="99"/>
    </location>
</feature>
<dbReference type="PRINTS" id="PR00332">
    <property type="entry name" value="HISTRIAD"/>
</dbReference>
<dbReference type="InterPro" id="IPR011146">
    <property type="entry name" value="HIT-like"/>
</dbReference>
<accession>A0A1M5WD81</accession>
<evidence type="ECO:0000259" key="4">
    <source>
        <dbReference type="PROSITE" id="PS51084"/>
    </source>
</evidence>
<dbReference type="PROSITE" id="PS00892">
    <property type="entry name" value="HIT_1"/>
    <property type="match status" value="1"/>
</dbReference>
<sequence length="113" mass="12293">MTDCLFCKIIAGDIPAETLYQDDDILAFRDISPQAPQHFLIIPKKHLNGPAAITAGNEELFGKMMRVGAELAAQNGIGEGFRVVLNNGEQAGQTVFHLHMHILGGRPMTWPPG</sequence>
<dbReference type="SUPFAM" id="SSF54197">
    <property type="entry name" value="HIT-like"/>
    <property type="match status" value="1"/>
</dbReference>
<feature type="domain" description="HIT" evidence="4">
    <location>
        <begin position="5"/>
        <end position="113"/>
    </location>
</feature>
<organism evidence="5 6">
    <name type="scientific">Desulfofustis glycolicus DSM 9705</name>
    <dbReference type="NCBI Taxonomy" id="1121409"/>
    <lineage>
        <taxon>Bacteria</taxon>
        <taxon>Pseudomonadati</taxon>
        <taxon>Thermodesulfobacteriota</taxon>
        <taxon>Desulfobulbia</taxon>
        <taxon>Desulfobulbales</taxon>
        <taxon>Desulfocapsaceae</taxon>
        <taxon>Desulfofustis</taxon>
    </lineage>
</organism>
<dbReference type="PANTHER" id="PTHR23089">
    <property type="entry name" value="HISTIDINE TRIAD HIT PROTEIN"/>
    <property type="match status" value="1"/>
</dbReference>
<dbReference type="EMBL" id="FQXS01000012">
    <property type="protein sequence ID" value="SHH85519.1"/>
    <property type="molecule type" value="Genomic_DNA"/>
</dbReference>
<evidence type="ECO:0000256" key="2">
    <source>
        <dbReference type="PIRSR" id="PIRSR601310-3"/>
    </source>
</evidence>
<evidence type="ECO:0000313" key="6">
    <source>
        <dbReference type="Proteomes" id="UP000184139"/>
    </source>
</evidence>
<dbReference type="GO" id="GO:0003824">
    <property type="term" value="F:catalytic activity"/>
    <property type="evidence" value="ECO:0007669"/>
    <property type="project" value="InterPro"/>
</dbReference>
<dbReference type="RefSeq" id="WP_073376010.1">
    <property type="nucleotide sequence ID" value="NZ_FQXS01000012.1"/>
</dbReference>
<dbReference type="AlphaFoldDB" id="A0A1M5WD81"/>
<dbReference type="Pfam" id="PF01230">
    <property type="entry name" value="HIT"/>
    <property type="match status" value="1"/>
</dbReference>
<dbReference type="InterPro" id="IPR019808">
    <property type="entry name" value="Histidine_triad_CS"/>
</dbReference>
<feature type="short sequence motif" description="Histidine triad motif" evidence="2 3">
    <location>
        <begin position="97"/>
        <end position="101"/>
    </location>
</feature>
<dbReference type="InterPro" id="IPR001310">
    <property type="entry name" value="Histidine_triad_HIT"/>
</dbReference>
<name>A0A1M5WD81_9BACT</name>
<dbReference type="OrthoDB" id="9784774at2"/>
<dbReference type="PROSITE" id="PS51084">
    <property type="entry name" value="HIT_2"/>
    <property type="match status" value="1"/>
</dbReference>